<evidence type="ECO:0000256" key="5">
    <source>
        <dbReference type="ARBA" id="ARBA00022989"/>
    </source>
</evidence>
<evidence type="ECO:0000256" key="2">
    <source>
        <dbReference type="ARBA" id="ARBA00005512"/>
    </source>
</evidence>
<evidence type="ECO:0000256" key="3">
    <source>
        <dbReference type="ARBA" id="ARBA00022692"/>
    </source>
</evidence>
<dbReference type="EMBL" id="CP045529">
    <property type="protein sequence ID" value="QFU98272.1"/>
    <property type="molecule type" value="Genomic_DNA"/>
</dbReference>
<evidence type="ECO:0000313" key="11">
    <source>
        <dbReference type="Proteomes" id="UP000326702"/>
    </source>
</evidence>
<dbReference type="OrthoDB" id="9793230at2"/>
<keyword evidence="10" id="KW-0418">Kinase</keyword>
<evidence type="ECO:0000313" key="10">
    <source>
        <dbReference type="EMBL" id="QFU98272.1"/>
    </source>
</evidence>
<organism evidence="10 11">
    <name type="scientific">Luteimicrobium xylanilyticum</name>
    <dbReference type="NCBI Taxonomy" id="1133546"/>
    <lineage>
        <taxon>Bacteria</taxon>
        <taxon>Bacillati</taxon>
        <taxon>Actinomycetota</taxon>
        <taxon>Actinomycetes</taxon>
        <taxon>Micrococcales</taxon>
        <taxon>Luteimicrobium</taxon>
    </lineage>
</organism>
<sequence length="495" mass="56069">MDWAAWFGTDEYDVAREVLLRGFAALAIVALASALAQFPALLGEHGLEPVPRFVARTSWRRAPSVFRWRYTDRLFRGYAWVGVALAGSVVVGLAQAGPWWVVTVVFLLLWVLYLSIVNVGQTFYSFGWESLLCEALFLLAFLGSTRVAVPVVILGLSRWLLFRLEFGAGLIKLRGDRAWRDLTAMYYHQETQPLPGPLSWWAHHLPSWWHRLEVVGNHVAQLGAPVLLAAPQPVASVGAGVMVLTQLWLVLTGNFSWLNWAAIVLALGVVSDGVWARVLPWVPDDDAVAVGSRPPDVVPVAFAVVVGLAAVLLLVKSRRPLLNLFSRHQLMNASFDRYRLVNAYGAFGSVTKDRFEVVVEGTRELGEVREPRWAAYEFRGKPGDVRRRPPQVAPYHLRLDWLMWFLALRGYRDPWSGSWFDVFLLRLLEADRPTLALLRRDPFHGERPVAVRAVLYRYRYTSREERRRTGAFWTREELTVLEPPLTLAEARRSAV</sequence>
<keyword evidence="10" id="KW-0808">Transferase</keyword>
<comment type="subcellular location">
    <subcellularLocation>
        <location evidence="1">Endoplasmic reticulum membrane</location>
        <topology evidence="1">Multi-pass membrane protein</topology>
    </subcellularLocation>
</comment>
<dbReference type="InterPro" id="IPR009613">
    <property type="entry name" value="LMF"/>
</dbReference>
<feature type="transmembrane region" description="Helical" evidence="7">
    <location>
        <begin position="100"/>
        <end position="119"/>
    </location>
</feature>
<feature type="transmembrane region" description="Helical" evidence="7">
    <location>
        <begin position="131"/>
        <end position="156"/>
    </location>
</feature>
<feature type="transmembrane region" description="Helical" evidence="7">
    <location>
        <begin position="297"/>
        <end position="315"/>
    </location>
</feature>
<name>A0A5P9QB21_9MICO</name>
<dbReference type="KEGG" id="lxl:KDY119_01784"/>
<evidence type="ECO:0000256" key="1">
    <source>
        <dbReference type="ARBA" id="ARBA00004477"/>
    </source>
</evidence>
<keyword evidence="11" id="KW-1185">Reference proteome</keyword>
<comment type="similarity">
    <text evidence="2">Belongs to the lipase maturation factor family.</text>
</comment>
<dbReference type="PANTHER" id="PTHR14463">
    <property type="entry name" value="LIPASE MATURATION FACTOR"/>
    <property type="match status" value="1"/>
</dbReference>
<keyword evidence="5 7" id="KW-1133">Transmembrane helix</keyword>
<accession>A0A5P9QB21</accession>
<dbReference type="Pfam" id="PF06762">
    <property type="entry name" value="LMF1"/>
    <property type="match status" value="1"/>
</dbReference>
<proteinExistence type="inferred from homology"/>
<feature type="transmembrane region" description="Helical" evidence="7">
    <location>
        <begin position="234"/>
        <end position="251"/>
    </location>
</feature>
<keyword evidence="6 7" id="KW-0472">Membrane</keyword>
<dbReference type="EC" id="2.7.1.23" evidence="10"/>
<gene>
    <name evidence="10" type="ORF">KDY119_01784</name>
</gene>
<dbReference type="AlphaFoldDB" id="A0A5P9QB21"/>
<reference evidence="10 11" key="1">
    <citation type="submission" date="2019-10" db="EMBL/GenBank/DDBJ databases">
        <title>Genome sequence of Luteimicrobium xylanilyticum HY-24.</title>
        <authorList>
            <person name="Kim D.Y."/>
            <person name="Park H.-Y."/>
        </authorList>
    </citation>
    <scope>NUCLEOTIDE SEQUENCE [LARGE SCALE GENOMIC DNA]</scope>
    <source>
        <strain evidence="10 11">HY-24</strain>
    </source>
</reference>
<protein>
    <submittedName>
        <fullName evidence="10">NAD(+) kinase</fullName>
        <ecNumber evidence="10">2.7.1.23</ecNumber>
    </submittedName>
</protein>
<dbReference type="Proteomes" id="UP000326702">
    <property type="component" value="Chromosome"/>
</dbReference>
<feature type="domain" description="Lipase maturation factor 1/2 N-terminal" evidence="8">
    <location>
        <begin position="124"/>
        <end position="275"/>
    </location>
</feature>
<evidence type="ECO:0000259" key="8">
    <source>
        <dbReference type="Pfam" id="PF06762"/>
    </source>
</evidence>
<feature type="transmembrane region" description="Helical" evidence="7">
    <location>
        <begin position="77"/>
        <end position="94"/>
    </location>
</feature>
<dbReference type="PANTHER" id="PTHR14463:SF10">
    <property type="entry name" value="LIPASE MATURATION FACTOR 1"/>
    <property type="match status" value="1"/>
</dbReference>
<evidence type="ECO:0000256" key="6">
    <source>
        <dbReference type="ARBA" id="ARBA00023136"/>
    </source>
</evidence>
<evidence type="ECO:0000256" key="4">
    <source>
        <dbReference type="ARBA" id="ARBA00022824"/>
    </source>
</evidence>
<feature type="domain" description="Lipase maturation factor 1/2 C-terminal" evidence="9">
    <location>
        <begin position="340"/>
        <end position="479"/>
    </location>
</feature>
<feature type="transmembrane region" description="Helical" evidence="7">
    <location>
        <begin position="258"/>
        <end position="277"/>
    </location>
</feature>
<dbReference type="GO" id="GO:0003951">
    <property type="term" value="F:NAD+ kinase activity"/>
    <property type="evidence" value="ECO:0007669"/>
    <property type="project" value="UniProtKB-EC"/>
</dbReference>
<feature type="transmembrane region" description="Helical" evidence="7">
    <location>
        <begin position="20"/>
        <end position="42"/>
    </location>
</feature>
<dbReference type="InterPro" id="IPR057434">
    <property type="entry name" value="LMF1/2_N"/>
</dbReference>
<keyword evidence="3 7" id="KW-0812">Transmembrane</keyword>
<dbReference type="GO" id="GO:0051604">
    <property type="term" value="P:protein maturation"/>
    <property type="evidence" value="ECO:0007669"/>
    <property type="project" value="InterPro"/>
</dbReference>
<dbReference type="RefSeq" id="WP_036950245.1">
    <property type="nucleotide sequence ID" value="NZ_BAABIH010000002.1"/>
</dbReference>
<keyword evidence="4" id="KW-0256">Endoplasmic reticulum</keyword>
<evidence type="ECO:0000259" key="9">
    <source>
        <dbReference type="Pfam" id="PF25179"/>
    </source>
</evidence>
<dbReference type="InterPro" id="IPR057433">
    <property type="entry name" value="LMF1/2_C"/>
</dbReference>
<evidence type="ECO:0000256" key="7">
    <source>
        <dbReference type="SAM" id="Phobius"/>
    </source>
</evidence>
<dbReference type="Pfam" id="PF25179">
    <property type="entry name" value="LMF1_C"/>
    <property type="match status" value="1"/>
</dbReference>